<keyword evidence="1" id="KW-0472">Membrane</keyword>
<feature type="transmembrane region" description="Helical" evidence="1">
    <location>
        <begin position="12"/>
        <end position="32"/>
    </location>
</feature>
<comment type="caution">
    <text evidence="2">The sequence shown here is derived from an EMBL/GenBank/DDBJ whole genome shotgun (WGS) entry which is preliminary data.</text>
</comment>
<feature type="transmembrane region" description="Helical" evidence="1">
    <location>
        <begin position="82"/>
        <end position="105"/>
    </location>
</feature>
<dbReference type="EMBL" id="JBHSMA010000006">
    <property type="protein sequence ID" value="MFC5411356.1"/>
    <property type="molecule type" value="Genomic_DNA"/>
</dbReference>
<evidence type="ECO:0000313" key="2">
    <source>
        <dbReference type="EMBL" id="MFC5411356.1"/>
    </source>
</evidence>
<keyword evidence="3" id="KW-1185">Reference proteome</keyword>
<evidence type="ECO:0000256" key="1">
    <source>
        <dbReference type="SAM" id="Phobius"/>
    </source>
</evidence>
<reference evidence="3" key="1">
    <citation type="journal article" date="2019" name="Int. J. Syst. Evol. Microbiol.">
        <title>The Global Catalogue of Microorganisms (GCM) 10K type strain sequencing project: providing services to taxonomists for standard genome sequencing and annotation.</title>
        <authorList>
            <consortium name="The Broad Institute Genomics Platform"/>
            <consortium name="The Broad Institute Genome Sequencing Center for Infectious Disease"/>
            <person name="Wu L."/>
            <person name="Ma J."/>
        </authorList>
    </citation>
    <scope>NUCLEOTIDE SEQUENCE [LARGE SCALE GENOMIC DNA]</scope>
    <source>
        <strain evidence="3">CCUG 55250</strain>
    </source>
</reference>
<evidence type="ECO:0000313" key="3">
    <source>
        <dbReference type="Proteomes" id="UP001596106"/>
    </source>
</evidence>
<dbReference type="RefSeq" id="WP_379848176.1">
    <property type="nucleotide sequence ID" value="NZ_JBHSMA010000006.1"/>
</dbReference>
<protein>
    <submittedName>
        <fullName evidence="2">Uncharacterized protein</fullName>
    </submittedName>
</protein>
<accession>A0ABW0ID74</accession>
<proteinExistence type="predicted"/>
<keyword evidence="1" id="KW-1133">Transmembrane helix</keyword>
<keyword evidence="1" id="KW-0812">Transmembrane</keyword>
<feature type="transmembrane region" description="Helical" evidence="1">
    <location>
        <begin position="38"/>
        <end position="61"/>
    </location>
</feature>
<sequence>MRILPLRALFRFYRTVWVFSNVVTLSLIGFSLNRILPYFSLFLVYFLWLKVLSNLGIGYIARQKYRDQYWFYHNLGLSETALFSGAFALDLLIAFLLIGSVYQVLLLL</sequence>
<dbReference type="Proteomes" id="UP001596106">
    <property type="component" value="Unassembled WGS sequence"/>
</dbReference>
<organism evidence="2 3">
    <name type="scientific">Larkinella bovis</name>
    <dbReference type="NCBI Taxonomy" id="683041"/>
    <lineage>
        <taxon>Bacteria</taxon>
        <taxon>Pseudomonadati</taxon>
        <taxon>Bacteroidota</taxon>
        <taxon>Cytophagia</taxon>
        <taxon>Cytophagales</taxon>
        <taxon>Spirosomataceae</taxon>
        <taxon>Larkinella</taxon>
    </lineage>
</organism>
<gene>
    <name evidence="2" type="ORF">ACFPMF_18685</name>
</gene>
<name>A0ABW0ID74_9BACT</name>